<dbReference type="PROSITE" id="PS51257">
    <property type="entry name" value="PROKAR_LIPOPROTEIN"/>
    <property type="match status" value="1"/>
</dbReference>
<dbReference type="AlphaFoldDB" id="A0A1B9NTY2"/>
<feature type="transmembrane region" description="Helical" evidence="1">
    <location>
        <begin position="48"/>
        <end position="68"/>
    </location>
</feature>
<dbReference type="RefSeq" id="WP_012551921.1">
    <property type="nucleotide sequence ID" value="NZ_CAWMPN010000031.1"/>
</dbReference>
<comment type="caution">
    <text evidence="2">The sequence shown here is derived from an EMBL/GenBank/DDBJ whole genome shotgun (WGS) entry which is preliminary data.</text>
</comment>
<dbReference type="Proteomes" id="UP000093523">
    <property type="component" value="Unassembled WGS sequence"/>
</dbReference>
<dbReference type="STRING" id="688.A6E04_20130"/>
<evidence type="ECO:0000313" key="2">
    <source>
        <dbReference type="EMBL" id="OCH17163.1"/>
    </source>
</evidence>
<dbReference type="OrthoDB" id="9814441at2"/>
<evidence type="ECO:0000313" key="3">
    <source>
        <dbReference type="Proteomes" id="UP000093523"/>
    </source>
</evidence>
<keyword evidence="1" id="KW-1133">Transmembrane helix</keyword>
<dbReference type="InterPro" id="IPR021768">
    <property type="entry name" value="DUF3332"/>
</dbReference>
<organism evidence="2 3">
    <name type="scientific">Aliivibrio logei</name>
    <name type="common">Vibrio logei</name>
    <dbReference type="NCBI Taxonomy" id="688"/>
    <lineage>
        <taxon>Bacteria</taxon>
        <taxon>Pseudomonadati</taxon>
        <taxon>Pseudomonadota</taxon>
        <taxon>Gammaproteobacteria</taxon>
        <taxon>Vibrionales</taxon>
        <taxon>Vibrionaceae</taxon>
        <taxon>Aliivibrio</taxon>
    </lineage>
</organism>
<gene>
    <name evidence="2" type="ORF">A6E04_20130</name>
</gene>
<dbReference type="EMBL" id="MAJU01000031">
    <property type="protein sequence ID" value="OCH17163.1"/>
    <property type="molecule type" value="Genomic_DNA"/>
</dbReference>
<dbReference type="Pfam" id="PF11810">
    <property type="entry name" value="DUF3332"/>
    <property type="match status" value="1"/>
</dbReference>
<evidence type="ECO:0000256" key="1">
    <source>
        <dbReference type="SAM" id="Phobius"/>
    </source>
</evidence>
<reference evidence="2 3" key="1">
    <citation type="submission" date="2016-06" db="EMBL/GenBank/DDBJ databases">
        <authorList>
            <person name="Kjaerup R.B."/>
            <person name="Dalgaard T.S."/>
            <person name="Juul-Madsen H.R."/>
        </authorList>
    </citation>
    <scope>NUCLEOTIDE SEQUENCE [LARGE SCALE GENOMIC DNA]</scope>
    <source>
        <strain evidence="2 3">1S159</strain>
    </source>
</reference>
<sequence>MNIKKIKVAVAVALGITTLTGCMGQMGVSKLVAFGNLKAVDNRYAREGLYILLAPVYGVAAFADLFIFNSIEFWTGKNIITGKSPAVVDTDVGGAVFKVNDKIDSSMTKAPIAPLQVNNNVESTTIQQIDANTLEMHVALLDGTVQTLRGEKVEDSVAFYLDGQYITTVQVDELENYVAASEA</sequence>
<keyword evidence="1" id="KW-0472">Membrane</keyword>
<keyword evidence="1" id="KW-0812">Transmembrane</keyword>
<protein>
    <recommendedName>
        <fullName evidence="4">DUF3332 domain-containing protein</fullName>
    </recommendedName>
</protein>
<accession>A0A1B9NTY2</accession>
<evidence type="ECO:0008006" key="4">
    <source>
        <dbReference type="Google" id="ProtNLM"/>
    </source>
</evidence>
<name>A0A1B9NTY2_ALILO</name>
<proteinExistence type="predicted"/>